<comment type="caution">
    <text evidence="3">The sequence shown here is derived from an EMBL/GenBank/DDBJ whole genome shotgun (WGS) entry which is preliminary data.</text>
</comment>
<feature type="region of interest" description="Disordered" evidence="1">
    <location>
        <begin position="344"/>
        <end position="363"/>
    </location>
</feature>
<proteinExistence type="predicted"/>
<evidence type="ECO:0000313" key="3">
    <source>
        <dbReference type="EMBL" id="MFC4029894.1"/>
    </source>
</evidence>
<dbReference type="Pfam" id="PF13546">
    <property type="entry name" value="DDE_5"/>
    <property type="match status" value="1"/>
</dbReference>
<feature type="compositionally biased region" description="Polar residues" evidence="1">
    <location>
        <begin position="352"/>
        <end position="363"/>
    </location>
</feature>
<protein>
    <submittedName>
        <fullName evidence="3">IS701 family transposase</fullName>
    </submittedName>
</protein>
<evidence type="ECO:0000313" key="4">
    <source>
        <dbReference type="Proteomes" id="UP001595765"/>
    </source>
</evidence>
<sequence>MRSPSLLLPVGHDELSAFAAEVFSAVPRADQRRWAEVYLRGLLLLEGRKSVRKIAESTLSLPVSQSLQQFINQSPWEWATVRECLSHYVGERTGPRAWVVNRAVMPKRGERSVGVQQRFVPELGRTINCQVGIGIFLADEKGAIPVNWRILLSGKWESDEDARAKAYVPDSVTARPEAVEIAELAAELALDWSLPVRPVVADAAHCDAAALARGLDELGLDFVLGVDGRTVQQWLGPGEPAAPGPSSAWTTLPAPDGRRAGVPVQVIRGGPGRDHRAPQFWITSLLHHRVDAVLQLAALEARSRASVQAMESDFGLRDFEGRSFRGWHHHMTMVSSAFAFSRLSKGPLSRDGSPSSLSHRWIS</sequence>
<dbReference type="Proteomes" id="UP001595765">
    <property type="component" value="Unassembled WGS sequence"/>
</dbReference>
<feature type="domain" description="Transposase IS701-like DDE" evidence="2">
    <location>
        <begin position="22"/>
        <end position="232"/>
    </location>
</feature>
<evidence type="ECO:0000256" key="1">
    <source>
        <dbReference type="SAM" id="MobiDB-lite"/>
    </source>
</evidence>
<dbReference type="PANTHER" id="PTHR33627">
    <property type="entry name" value="TRANSPOSASE"/>
    <property type="match status" value="1"/>
</dbReference>
<reference evidence="4" key="1">
    <citation type="journal article" date="2019" name="Int. J. Syst. Evol. Microbiol.">
        <title>The Global Catalogue of Microorganisms (GCM) 10K type strain sequencing project: providing services to taxonomists for standard genome sequencing and annotation.</title>
        <authorList>
            <consortium name="The Broad Institute Genomics Platform"/>
            <consortium name="The Broad Institute Genome Sequencing Center for Infectious Disease"/>
            <person name="Wu L."/>
            <person name="Ma J."/>
        </authorList>
    </citation>
    <scope>NUCLEOTIDE SEQUENCE [LARGE SCALE GENOMIC DNA]</scope>
    <source>
        <strain evidence="4">CGMCC 4.7237</strain>
    </source>
</reference>
<accession>A0ABV8HI07</accession>
<evidence type="ECO:0000259" key="2">
    <source>
        <dbReference type="Pfam" id="PF13546"/>
    </source>
</evidence>
<dbReference type="InterPro" id="IPR039365">
    <property type="entry name" value="IS701-like"/>
</dbReference>
<dbReference type="InterPro" id="IPR038721">
    <property type="entry name" value="IS701-like_DDE_dom"/>
</dbReference>
<gene>
    <name evidence="3" type="ORF">ACFO3J_00245</name>
</gene>
<dbReference type="EMBL" id="JBHSBB010000001">
    <property type="protein sequence ID" value="MFC4029894.1"/>
    <property type="molecule type" value="Genomic_DNA"/>
</dbReference>
<organism evidence="3 4">
    <name type="scientific">Streptomyces polygonati</name>
    <dbReference type="NCBI Taxonomy" id="1617087"/>
    <lineage>
        <taxon>Bacteria</taxon>
        <taxon>Bacillati</taxon>
        <taxon>Actinomycetota</taxon>
        <taxon>Actinomycetes</taxon>
        <taxon>Kitasatosporales</taxon>
        <taxon>Streptomycetaceae</taxon>
        <taxon>Streptomyces</taxon>
    </lineage>
</organism>
<keyword evidence="4" id="KW-1185">Reference proteome</keyword>
<dbReference type="RefSeq" id="WP_386424506.1">
    <property type="nucleotide sequence ID" value="NZ_JBHSBB010000001.1"/>
</dbReference>
<name>A0ABV8HI07_9ACTN</name>
<dbReference type="PANTHER" id="PTHR33627:SF1">
    <property type="entry name" value="TRANSPOSASE"/>
    <property type="match status" value="1"/>
</dbReference>